<sequence length="74" mass="8615">MVSEGRGNPKLVVNIEISKERDLRKRKKGQNMFHFESQIAKEFTIVRGVRGEIDSTAFRWLHNLPFFSPVLLTN</sequence>
<organism evidence="1 2">
    <name type="scientific">Portunus trituberculatus</name>
    <name type="common">Swimming crab</name>
    <name type="synonym">Neptunus trituberculatus</name>
    <dbReference type="NCBI Taxonomy" id="210409"/>
    <lineage>
        <taxon>Eukaryota</taxon>
        <taxon>Metazoa</taxon>
        <taxon>Ecdysozoa</taxon>
        <taxon>Arthropoda</taxon>
        <taxon>Crustacea</taxon>
        <taxon>Multicrustacea</taxon>
        <taxon>Malacostraca</taxon>
        <taxon>Eumalacostraca</taxon>
        <taxon>Eucarida</taxon>
        <taxon>Decapoda</taxon>
        <taxon>Pleocyemata</taxon>
        <taxon>Brachyura</taxon>
        <taxon>Eubrachyura</taxon>
        <taxon>Portunoidea</taxon>
        <taxon>Portunidae</taxon>
        <taxon>Portuninae</taxon>
        <taxon>Portunus</taxon>
    </lineage>
</organism>
<dbReference type="EMBL" id="VSRR010013685">
    <property type="protein sequence ID" value="MPC56090.1"/>
    <property type="molecule type" value="Genomic_DNA"/>
</dbReference>
<reference evidence="1 2" key="1">
    <citation type="submission" date="2019-05" db="EMBL/GenBank/DDBJ databases">
        <title>Another draft genome of Portunus trituberculatus and its Hox gene families provides insights of decapod evolution.</title>
        <authorList>
            <person name="Jeong J.-H."/>
            <person name="Song I."/>
            <person name="Kim S."/>
            <person name="Choi T."/>
            <person name="Kim D."/>
            <person name="Ryu S."/>
            <person name="Kim W."/>
        </authorList>
    </citation>
    <scope>NUCLEOTIDE SEQUENCE [LARGE SCALE GENOMIC DNA]</scope>
    <source>
        <tissue evidence="1">Muscle</tissue>
    </source>
</reference>
<keyword evidence="2" id="KW-1185">Reference proteome</keyword>
<name>A0A5B7G777_PORTR</name>
<gene>
    <name evidence="1" type="ORF">E2C01_050042</name>
</gene>
<dbReference type="Proteomes" id="UP000324222">
    <property type="component" value="Unassembled WGS sequence"/>
</dbReference>
<dbReference type="AlphaFoldDB" id="A0A5B7G777"/>
<evidence type="ECO:0000313" key="1">
    <source>
        <dbReference type="EMBL" id="MPC56090.1"/>
    </source>
</evidence>
<comment type="caution">
    <text evidence="1">The sequence shown here is derived from an EMBL/GenBank/DDBJ whole genome shotgun (WGS) entry which is preliminary data.</text>
</comment>
<protein>
    <submittedName>
        <fullName evidence="1">Uncharacterized protein</fullName>
    </submittedName>
</protein>
<proteinExistence type="predicted"/>
<accession>A0A5B7G777</accession>
<evidence type="ECO:0000313" key="2">
    <source>
        <dbReference type="Proteomes" id="UP000324222"/>
    </source>
</evidence>